<accession>A0A6J4UV35</accession>
<organism evidence="5">
    <name type="scientific">uncultured Thermomicrobiales bacterium</name>
    <dbReference type="NCBI Taxonomy" id="1645740"/>
    <lineage>
        <taxon>Bacteria</taxon>
        <taxon>Pseudomonadati</taxon>
        <taxon>Thermomicrobiota</taxon>
        <taxon>Thermomicrobia</taxon>
        <taxon>Thermomicrobiales</taxon>
        <taxon>environmental samples</taxon>
    </lineage>
</organism>
<dbReference type="SMART" id="SM00347">
    <property type="entry name" value="HTH_MARR"/>
    <property type="match status" value="1"/>
</dbReference>
<dbReference type="InterPro" id="IPR039422">
    <property type="entry name" value="MarR/SlyA-like"/>
</dbReference>
<dbReference type="EMBL" id="CADCWI010000091">
    <property type="protein sequence ID" value="CAA9559332.1"/>
    <property type="molecule type" value="Genomic_DNA"/>
</dbReference>
<sequence>MFEEVKYLERANDLACPVGAGPSHSGPCGNDSTDSDMDRLQQIQISLLGIGERLRQHIAEVGHRLDFTPQQALLLDRLGTRQTMGQLANGLKCDPSNVTGLIRRLEIRGLVVRETDKADRRTKWLSLTPAGLLAREALLREMFHGMSVLDGLDDEAQEQLLAYLRVVGGNVDAGPDACLSSQQKPPCPTG</sequence>
<reference evidence="5" key="1">
    <citation type="submission" date="2020-02" db="EMBL/GenBank/DDBJ databases">
        <authorList>
            <person name="Meier V. D."/>
        </authorList>
    </citation>
    <scope>NUCLEOTIDE SEQUENCE</scope>
    <source>
        <strain evidence="5">AVDCRST_MAG43</strain>
    </source>
</reference>
<dbReference type="Gene3D" id="1.10.10.10">
    <property type="entry name" value="Winged helix-like DNA-binding domain superfamily/Winged helix DNA-binding domain"/>
    <property type="match status" value="1"/>
</dbReference>
<dbReference type="PANTHER" id="PTHR33164">
    <property type="entry name" value="TRANSCRIPTIONAL REGULATOR, MARR FAMILY"/>
    <property type="match status" value="1"/>
</dbReference>
<dbReference type="Pfam" id="PF01047">
    <property type="entry name" value="MarR"/>
    <property type="match status" value="1"/>
</dbReference>
<proteinExistence type="predicted"/>
<keyword evidence="3" id="KW-0804">Transcription</keyword>
<dbReference type="InterPro" id="IPR000835">
    <property type="entry name" value="HTH_MarR-typ"/>
</dbReference>
<dbReference type="InterPro" id="IPR023187">
    <property type="entry name" value="Tscrpt_reg_MarR-type_CS"/>
</dbReference>
<dbReference type="SUPFAM" id="SSF46785">
    <property type="entry name" value="Winged helix' DNA-binding domain"/>
    <property type="match status" value="1"/>
</dbReference>
<dbReference type="PROSITE" id="PS50995">
    <property type="entry name" value="HTH_MARR_2"/>
    <property type="match status" value="1"/>
</dbReference>
<gene>
    <name evidence="5" type="ORF">AVDCRST_MAG43-1679</name>
</gene>
<evidence type="ECO:0000313" key="5">
    <source>
        <dbReference type="EMBL" id="CAA9559332.1"/>
    </source>
</evidence>
<dbReference type="InterPro" id="IPR036388">
    <property type="entry name" value="WH-like_DNA-bd_sf"/>
</dbReference>
<dbReference type="GO" id="GO:0006950">
    <property type="term" value="P:response to stress"/>
    <property type="evidence" value="ECO:0007669"/>
    <property type="project" value="TreeGrafter"/>
</dbReference>
<dbReference type="PANTHER" id="PTHR33164:SF43">
    <property type="entry name" value="HTH-TYPE TRANSCRIPTIONAL REPRESSOR YETL"/>
    <property type="match status" value="1"/>
</dbReference>
<keyword evidence="1" id="KW-0805">Transcription regulation</keyword>
<dbReference type="AlphaFoldDB" id="A0A6J4UV35"/>
<evidence type="ECO:0000259" key="4">
    <source>
        <dbReference type="PROSITE" id="PS50995"/>
    </source>
</evidence>
<dbReference type="GO" id="GO:0003700">
    <property type="term" value="F:DNA-binding transcription factor activity"/>
    <property type="evidence" value="ECO:0007669"/>
    <property type="project" value="InterPro"/>
</dbReference>
<name>A0A6J4UV35_9BACT</name>
<protein>
    <recommendedName>
        <fullName evidence="4">HTH marR-type domain-containing protein</fullName>
    </recommendedName>
</protein>
<feature type="domain" description="HTH marR-type" evidence="4">
    <location>
        <begin position="40"/>
        <end position="169"/>
    </location>
</feature>
<dbReference type="InterPro" id="IPR036390">
    <property type="entry name" value="WH_DNA-bd_sf"/>
</dbReference>
<dbReference type="PRINTS" id="PR00598">
    <property type="entry name" value="HTHMARR"/>
</dbReference>
<evidence type="ECO:0000256" key="2">
    <source>
        <dbReference type="ARBA" id="ARBA00023125"/>
    </source>
</evidence>
<evidence type="ECO:0000256" key="3">
    <source>
        <dbReference type="ARBA" id="ARBA00023163"/>
    </source>
</evidence>
<dbReference type="PROSITE" id="PS01117">
    <property type="entry name" value="HTH_MARR_1"/>
    <property type="match status" value="1"/>
</dbReference>
<dbReference type="GO" id="GO:0003677">
    <property type="term" value="F:DNA binding"/>
    <property type="evidence" value="ECO:0007669"/>
    <property type="project" value="UniProtKB-KW"/>
</dbReference>
<evidence type="ECO:0000256" key="1">
    <source>
        <dbReference type="ARBA" id="ARBA00023015"/>
    </source>
</evidence>
<keyword evidence="2" id="KW-0238">DNA-binding</keyword>